<dbReference type="SMART" id="SM00064">
    <property type="entry name" value="FYVE"/>
    <property type="match status" value="1"/>
</dbReference>
<dbReference type="InterPro" id="IPR011011">
    <property type="entry name" value="Znf_FYVE_PHD"/>
</dbReference>
<dbReference type="InterPro" id="IPR017455">
    <property type="entry name" value="Znf_FYVE-rel"/>
</dbReference>
<dbReference type="InterPro" id="IPR002110">
    <property type="entry name" value="Ankyrin_rpt"/>
</dbReference>
<keyword evidence="1" id="KW-0479">Metal-binding</keyword>
<dbReference type="SUPFAM" id="SSF48403">
    <property type="entry name" value="Ankyrin repeat"/>
    <property type="match status" value="1"/>
</dbReference>
<dbReference type="CDD" id="cd15760">
    <property type="entry name" value="FYVE_scVPS27p_like"/>
    <property type="match status" value="1"/>
</dbReference>
<feature type="region of interest" description="Disordered" evidence="6">
    <location>
        <begin position="133"/>
        <end position="177"/>
    </location>
</feature>
<proteinExistence type="predicted"/>
<dbReference type="Gene3D" id="1.25.40.20">
    <property type="entry name" value="Ankyrin repeat-containing domain"/>
    <property type="match status" value="1"/>
</dbReference>
<reference evidence="9" key="2">
    <citation type="submission" date="2025-08" db="UniProtKB">
        <authorList>
            <consortium name="RefSeq"/>
        </authorList>
    </citation>
    <scope>IDENTIFICATION</scope>
    <source>
        <tissue evidence="9">Leaves</tissue>
    </source>
</reference>
<dbReference type="Pfam" id="PF12796">
    <property type="entry name" value="Ank_2"/>
    <property type="match status" value="1"/>
</dbReference>
<dbReference type="InterPro" id="IPR013083">
    <property type="entry name" value="Znf_RING/FYVE/PHD"/>
</dbReference>
<protein>
    <submittedName>
        <fullName evidence="9">Uncharacterized protein isoform X1</fullName>
    </submittedName>
</protein>
<dbReference type="Pfam" id="PF01363">
    <property type="entry name" value="FYVE"/>
    <property type="match status" value="1"/>
</dbReference>
<feature type="domain" description="FYVE-type" evidence="7">
    <location>
        <begin position="6"/>
        <end position="66"/>
    </location>
</feature>
<feature type="compositionally biased region" description="Polar residues" evidence="6">
    <location>
        <begin position="168"/>
        <end position="177"/>
    </location>
</feature>
<dbReference type="PROSITE" id="PS50297">
    <property type="entry name" value="ANK_REP_REGION"/>
    <property type="match status" value="1"/>
</dbReference>
<dbReference type="Gene3D" id="3.30.40.10">
    <property type="entry name" value="Zinc/RING finger domain, C3HC4 (zinc finger)"/>
    <property type="match status" value="1"/>
</dbReference>
<evidence type="ECO:0000313" key="9">
    <source>
        <dbReference type="RefSeq" id="XP_027086818.1"/>
    </source>
</evidence>
<accession>A0A6P6U8D0</accession>
<dbReference type="GeneID" id="113708550"/>
<gene>
    <name evidence="9" type="primary">LOC113708550</name>
</gene>
<dbReference type="PROSITE" id="PS50088">
    <property type="entry name" value="ANK_REPEAT"/>
    <property type="match status" value="1"/>
</dbReference>
<dbReference type="InterPro" id="IPR000306">
    <property type="entry name" value="Znf_FYVE"/>
</dbReference>
<evidence type="ECO:0000256" key="6">
    <source>
        <dbReference type="SAM" id="MobiDB-lite"/>
    </source>
</evidence>
<feature type="repeat" description="ANK" evidence="4">
    <location>
        <begin position="224"/>
        <end position="256"/>
    </location>
</feature>
<keyword evidence="3" id="KW-0862">Zinc</keyword>
<sequence length="281" mass="30741">MEPPPFQESSRCDVCYCSFTTFRRRHHCRCCGRTLCAEHSSHQMALPQFGLHSPVRVCADCFNNSSRLNRDAAPAISNGTTVVTDAISRLDINPVTEMEKEPPVDRASVQSTLECKCGMPLCICEAPAAPKEDVTSQEVKRASTSMLRSNPKPKKAETASRARASTSNSKHGTIFNPGQASNDILQVDYEASGEGLREAIKNGDSAAAMKLLNQGVDANYCDRQGSSLLHLAAVFNRTEITFALMDHGANVYFKNSQGETPLDCAPATLQYKMKMKIEESQ</sequence>
<keyword evidence="8" id="KW-1185">Reference proteome</keyword>
<dbReference type="SUPFAM" id="SSF57903">
    <property type="entry name" value="FYVE/PHD zinc finger"/>
    <property type="match status" value="1"/>
</dbReference>
<organism evidence="8 9">
    <name type="scientific">Coffea arabica</name>
    <name type="common">Arabian coffee</name>
    <dbReference type="NCBI Taxonomy" id="13443"/>
    <lineage>
        <taxon>Eukaryota</taxon>
        <taxon>Viridiplantae</taxon>
        <taxon>Streptophyta</taxon>
        <taxon>Embryophyta</taxon>
        <taxon>Tracheophyta</taxon>
        <taxon>Spermatophyta</taxon>
        <taxon>Magnoliopsida</taxon>
        <taxon>eudicotyledons</taxon>
        <taxon>Gunneridae</taxon>
        <taxon>Pentapetalae</taxon>
        <taxon>asterids</taxon>
        <taxon>lamiids</taxon>
        <taxon>Gentianales</taxon>
        <taxon>Rubiaceae</taxon>
        <taxon>Ixoroideae</taxon>
        <taxon>Gardenieae complex</taxon>
        <taxon>Bertiereae - Coffeeae clade</taxon>
        <taxon>Coffeeae</taxon>
        <taxon>Coffea</taxon>
    </lineage>
</organism>
<dbReference type="PROSITE" id="PS50178">
    <property type="entry name" value="ZF_FYVE"/>
    <property type="match status" value="1"/>
</dbReference>
<evidence type="ECO:0000256" key="2">
    <source>
        <dbReference type="ARBA" id="ARBA00022771"/>
    </source>
</evidence>
<evidence type="ECO:0000259" key="7">
    <source>
        <dbReference type="PROSITE" id="PS50178"/>
    </source>
</evidence>
<dbReference type="OrthoDB" id="194358at2759"/>
<evidence type="ECO:0000256" key="5">
    <source>
        <dbReference type="PROSITE-ProRule" id="PRU00091"/>
    </source>
</evidence>
<dbReference type="InterPro" id="IPR036770">
    <property type="entry name" value="Ankyrin_rpt-contain_sf"/>
</dbReference>
<keyword evidence="4" id="KW-0040">ANK repeat</keyword>
<dbReference type="Proteomes" id="UP001652660">
    <property type="component" value="Chromosome 9c"/>
</dbReference>
<dbReference type="PANTHER" id="PTHR47794">
    <property type="entry name" value="VACUOLAR PROTEIN SORTING-ASSOCIATED PROTEIN 27"/>
    <property type="match status" value="1"/>
</dbReference>
<evidence type="ECO:0000313" key="8">
    <source>
        <dbReference type="Proteomes" id="UP001652660"/>
    </source>
</evidence>
<dbReference type="PANTHER" id="PTHR47794:SF1">
    <property type="entry name" value="VACUOLAR PROTEIN SORTING-ASSOCIATED PROTEIN 27"/>
    <property type="match status" value="1"/>
</dbReference>
<reference evidence="8" key="1">
    <citation type="journal article" date="2025" name="Foods">
        <title>Unveiling the Microbial Signatures of Arabica Coffee Cherries: Insights into Ripeness Specific Diversity, Functional Traits, and Implications for Quality and Safety.</title>
        <authorList>
            <consortium name="RefSeq"/>
            <person name="Tenea G.N."/>
            <person name="Cifuentes V."/>
            <person name="Reyes P."/>
            <person name="Cevallos-Vallejos M."/>
        </authorList>
    </citation>
    <scope>NUCLEOTIDE SEQUENCE [LARGE SCALE GENOMIC DNA]</scope>
</reference>
<name>A0A6P6U8D0_COFAR</name>
<keyword evidence="2 5" id="KW-0863">Zinc-finger</keyword>
<dbReference type="RefSeq" id="XP_027086818.1">
    <property type="nucleotide sequence ID" value="XM_027231017.2"/>
</dbReference>
<evidence type="ECO:0000256" key="4">
    <source>
        <dbReference type="PROSITE-ProRule" id="PRU00023"/>
    </source>
</evidence>
<evidence type="ECO:0000256" key="3">
    <source>
        <dbReference type="ARBA" id="ARBA00022833"/>
    </source>
</evidence>
<evidence type="ECO:0000256" key="1">
    <source>
        <dbReference type="ARBA" id="ARBA00022723"/>
    </source>
</evidence>